<dbReference type="Proteomes" id="UP000260759">
    <property type="component" value="Unassembled WGS sequence"/>
</dbReference>
<feature type="transmembrane region" description="Helical" evidence="2">
    <location>
        <begin position="266"/>
        <end position="296"/>
    </location>
</feature>
<organism evidence="3 5">
    <name type="scientific">Bacteroides uniformis</name>
    <dbReference type="NCBI Taxonomy" id="820"/>
    <lineage>
        <taxon>Bacteria</taxon>
        <taxon>Pseudomonadati</taxon>
        <taxon>Bacteroidota</taxon>
        <taxon>Bacteroidia</taxon>
        <taxon>Bacteroidales</taxon>
        <taxon>Bacteroidaceae</taxon>
        <taxon>Bacteroides</taxon>
    </lineage>
</organism>
<evidence type="ECO:0008006" key="7">
    <source>
        <dbReference type="Google" id="ProtNLM"/>
    </source>
</evidence>
<evidence type="ECO:0000313" key="4">
    <source>
        <dbReference type="EMBL" id="RGQ48810.1"/>
    </source>
</evidence>
<gene>
    <name evidence="4" type="ORF">DWY92_16320</name>
    <name evidence="3" type="ORF">DXB37_19425</name>
</gene>
<accession>A0A3E5EKV0</accession>
<dbReference type="InterPro" id="IPR050222">
    <property type="entry name" value="MATE_MdtK"/>
</dbReference>
<feature type="transmembrane region" description="Helical" evidence="2">
    <location>
        <begin position="409"/>
        <end position="431"/>
    </location>
</feature>
<dbReference type="InterPro" id="IPR002528">
    <property type="entry name" value="MATE_fam"/>
</dbReference>
<keyword evidence="2" id="KW-1133">Transmembrane helix</keyword>
<dbReference type="Pfam" id="PF01554">
    <property type="entry name" value="MatE"/>
    <property type="match status" value="1"/>
</dbReference>
<keyword evidence="2" id="KW-0472">Membrane</keyword>
<name>A0A3E5EKV0_BACUN</name>
<dbReference type="GO" id="GO:0005886">
    <property type="term" value="C:plasma membrane"/>
    <property type="evidence" value="ECO:0007669"/>
    <property type="project" value="TreeGrafter"/>
</dbReference>
<comment type="caution">
    <text evidence="3">The sequence shown here is derived from an EMBL/GenBank/DDBJ whole genome shotgun (WGS) entry which is preliminary data.</text>
</comment>
<dbReference type="GO" id="GO:0042910">
    <property type="term" value="F:xenobiotic transmembrane transporter activity"/>
    <property type="evidence" value="ECO:0007669"/>
    <property type="project" value="InterPro"/>
</dbReference>
<protein>
    <recommendedName>
        <fullName evidence="7">Polysaccharide biosynthesis protein</fullName>
    </recommendedName>
</protein>
<dbReference type="GO" id="GO:0015297">
    <property type="term" value="F:antiporter activity"/>
    <property type="evidence" value="ECO:0007669"/>
    <property type="project" value="InterPro"/>
</dbReference>
<feature type="transmembrane region" description="Helical" evidence="2">
    <location>
        <begin position="374"/>
        <end position="397"/>
    </location>
</feature>
<dbReference type="AlphaFoldDB" id="A0A3E5EKV0"/>
<feature type="transmembrane region" description="Helical" evidence="2">
    <location>
        <begin position="163"/>
        <end position="180"/>
    </location>
</feature>
<dbReference type="EMBL" id="QSVA01000025">
    <property type="protein sequence ID" value="RGN89605.1"/>
    <property type="molecule type" value="Genomic_DNA"/>
</dbReference>
<keyword evidence="1" id="KW-0813">Transport</keyword>
<evidence type="ECO:0000313" key="5">
    <source>
        <dbReference type="Proteomes" id="UP000260759"/>
    </source>
</evidence>
<dbReference type="PANTHER" id="PTHR43298">
    <property type="entry name" value="MULTIDRUG RESISTANCE PROTEIN NORM-RELATED"/>
    <property type="match status" value="1"/>
</dbReference>
<feature type="transmembrane region" description="Helical" evidence="2">
    <location>
        <begin position="192"/>
        <end position="212"/>
    </location>
</feature>
<dbReference type="PANTHER" id="PTHR43298:SF2">
    <property type="entry name" value="FMN_FAD EXPORTER YEEO-RELATED"/>
    <property type="match status" value="1"/>
</dbReference>
<feature type="transmembrane region" description="Helical" evidence="2">
    <location>
        <begin position="437"/>
        <end position="454"/>
    </location>
</feature>
<proteinExistence type="predicted"/>
<keyword evidence="2" id="KW-0812">Transmembrane</keyword>
<reference evidence="5 6" key="1">
    <citation type="submission" date="2018-08" db="EMBL/GenBank/DDBJ databases">
        <title>A genome reference for cultivated species of the human gut microbiota.</title>
        <authorList>
            <person name="Zou Y."/>
            <person name="Xue W."/>
            <person name="Luo G."/>
        </authorList>
    </citation>
    <scope>NUCLEOTIDE SEQUENCE [LARGE SCALE GENOMIC DNA]</scope>
    <source>
        <strain evidence="4 6">AF28-11</strain>
        <strain evidence="3 5">OM03-4</strain>
    </source>
</reference>
<evidence type="ECO:0000313" key="6">
    <source>
        <dbReference type="Proteomes" id="UP000283680"/>
    </source>
</evidence>
<feature type="transmembrane region" description="Helical" evidence="2">
    <location>
        <begin position="129"/>
        <end position="151"/>
    </location>
</feature>
<dbReference type="Proteomes" id="UP000283680">
    <property type="component" value="Unassembled WGS sequence"/>
</dbReference>
<feature type="transmembrane region" description="Helical" evidence="2">
    <location>
        <begin position="77"/>
        <end position="99"/>
    </location>
</feature>
<evidence type="ECO:0000256" key="1">
    <source>
        <dbReference type="ARBA" id="ARBA00022448"/>
    </source>
</evidence>
<feature type="transmembrane region" description="Helical" evidence="2">
    <location>
        <begin position="351"/>
        <end position="368"/>
    </location>
</feature>
<evidence type="ECO:0000313" key="3">
    <source>
        <dbReference type="EMBL" id="RGN89605.1"/>
    </source>
</evidence>
<dbReference type="EMBL" id="QRTH01000009">
    <property type="protein sequence ID" value="RGQ48810.1"/>
    <property type="molecule type" value="Genomic_DNA"/>
</dbReference>
<feature type="transmembrane region" description="Helical" evidence="2">
    <location>
        <begin position="224"/>
        <end position="245"/>
    </location>
</feature>
<sequence>MAAWPLSLFHLILSFLHASENLCMSKPVLTLYLCLMRNEDLRLDAIARLAAPVIISEFLEEALIVTDSILLSYMPSVYLASVGIIDAILLIILAYGIALNDSYQNYFARYRDKNIVEVIAVFRKAWLKFGISGIVVSLFVILLSSFGARFLGDNDVIECVGQVIWFILPLALCSYISMWLNSFLMGLGHYRLLAWISICCVVLNGVSGYVLLFKVSTHFNPTSIVLLTSALSELFAIIMMGVYVLRRYVPWKFDVPIRHNRLLSRIFSYASVYPAISEIGFHVGSLALFLFCSYFFPNNQVALLTLIFSYWGLIQVPVDALQEITLNYFAEIYSKKQSGKFSPYSQMLIRFSRICCVILFIIIAVSDLVLEGWSVYKCLGLCIVFVISLFACGTEVFNTSLIVRLKNDSYIISKLIFGVISCLLIIIGRFVIGIENILAILIPFLLAQLAENAYSSYRARKAWK</sequence>
<evidence type="ECO:0000256" key="2">
    <source>
        <dbReference type="SAM" id="Phobius"/>
    </source>
</evidence>